<evidence type="ECO:0000256" key="1">
    <source>
        <dbReference type="ARBA" id="ARBA00004340"/>
    </source>
</evidence>
<comment type="subcellular location">
    <subcellularLocation>
        <location evidence="1">Host cell</location>
    </subcellularLocation>
    <subcellularLocation>
        <location evidence="2">Secreted</location>
    </subcellularLocation>
</comment>
<dbReference type="EMBL" id="QKYT01000189">
    <property type="protein sequence ID" value="RIA90163.1"/>
    <property type="molecule type" value="Genomic_DNA"/>
</dbReference>
<name>A0A397SVV6_9GLOM</name>
<evidence type="ECO:0000256" key="3">
    <source>
        <dbReference type="ARBA" id="ARBA00022525"/>
    </source>
</evidence>
<gene>
    <name evidence="5" type="ORF">C1645_876288</name>
</gene>
<keyword evidence="6" id="KW-1185">Reference proteome</keyword>
<organism evidence="5 6">
    <name type="scientific">Glomus cerebriforme</name>
    <dbReference type="NCBI Taxonomy" id="658196"/>
    <lineage>
        <taxon>Eukaryota</taxon>
        <taxon>Fungi</taxon>
        <taxon>Fungi incertae sedis</taxon>
        <taxon>Mucoromycota</taxon>
        <taxon>Glomeromycotina</taxon>
        <taxon>Glomeromycetes</taxon>
        <taxon>Glomerales</taxon>
        <taxon>Glomeraceae</taxon>
        <taxon>Glomus</taxon>
    </lineage>
</organism>
<feature type="domain" description="Crinkler effector protein N-terminal" evidence="4">
    <location>
        <begin position="3"/>
        <end position="40"/>
    </location>
</feature>
<dbReference type="OrthoDB" id="2441139at2759"/>
<dbReference type="InterPro" id="IPR045379">
    <property type="entry name" value="Crinkler_N"/>
</dbReference>
<sequence>MQDTTANAFAVDIDSEKLVNHLKEAIKEKNIQTFANRNRRVLARETSKKSIHVIVSPPESVGTSSREQEILEQLATLQALLNKSIYEKITKPCLRIAEFDVIVSPKRIKSFKWTINIEHEGLKDSILKTYRTPALENDGAVLSMLNDSYLRPLRNAPTIRIQVYRSHRDALETI</sequence>
<evidence type="ECO:0000256" key="2">
    <source>
        <dbReference type="ARBA" id="ARBA00004613"/>
    </source>
</evidence>
<evidence type="ECO:0000313" key="6">
    <source>
        <dbReference type="Proteomes" id="UP000265703"/>
    </source>
</evidence>
<protein>
    <recommendedName>
        <fullName evidence="4">Crinkler effector protein N-terminal domain-containing protein</fullName>
    </recommendedName>
</protein>
<accession>A0A397SVV6</accession>
<dbReference type="Pfam" id="PF20147">
    <property type="entry name" value="Crinkler"/>
    <property type="match status" value="1"/>
</dbReference>
<evidence type="ECO:0000313" key="5">
    <source>
        <dbReference type="EMBL" id="RIA90163.1"/>
    </source>
</evidence>
<dbReference type="GO" id="GO:0043657">
    <property type="term" value="C:host cell"/>
    <property type="evidence" value="ECO:0007669"/>
    <property type="project" value="UniProtKB-SubCell"/>
</dbReference>
<dbReference type="AlphaFoldDB" id="A0A397SVV6"/>
<reference evidence="5 6" key="1">
    <citation type="submission" date="2018-06" db="EMBL/GenBank/DDBJ databases">
        <title>Comparative genomics reveals the genomic features of Rhizophagus irregularis, R. cerebriforme, R. diaphanum and Gigaspora rosea, and their symbiotic lifestyle signature.</title>
        <authorList>
            <person name="Morin E."/>
            <person name="San Clemente H."/>
            <person name="Chen E.C.H."/>
            <person name="De La Providencia I."/>
            <person name="Hainaut M."/>
            <person name="Kuo A."/>
            <person name="Kohler A."/>
            <person name="Murat C."/>
            <person name="Tang N."/>
            <person name="Roy S."/>
            <person name="Loubradou J."/>
            <person name="Henrissat B."/>
            <person name="Grigoriev I.V."/>
            <person name="Corradi N."/>
            <person name="Roux C."/>
            <person name="Martin F.M."/>
        </authorList>
    </citation>
    <scope>NUCLEOTIDE SEQUENCE [LARGE SCALE GENOMIC DNA]</scope>
    <source>
        <strain evidence="5 6">DAOM 227022</strain>
    </source>
</reference>
<keyword evidence="3" id="KW-0964">Secreted</keyword>
<evidence type="ECO:0000259" key="4">
    <source>
        <dbReference type="Pfam" id="PF20147"/>
    </source>
</evidence>
<proteinExistence type="predicted"/>
<dbReference type="GO" id="GO:0005576">
    <property type="term" value="C:extracellular region"/>
    <property type="evidence" value="ECO:0007669"/>
    <property type="project" value="UniProtKB-SubCell"/>
</dbReference>
<dbReference type="Proteomes" id="UP000265703">
    <property type="component" value="Unassembled WGS sequence"/>
</dbReference>
<comment type="caution">
    <text evidence="5">The sequence shown here is derived from an EMBL/GenBank/DDBJ whole genome shotgun (WGS) entry which is preliminary data.</text>
</comment>